<evidence type="ECO:0000313" key="1">
    <source>
        <dbReference type="EMBL" id="GKU92872.1"/>
    </source>
</evidence>
<keyword evidence="2" id="KW-1185">Reference proteome</keyword>
<proteinExistence type="predicted"/>
<protein>
    <submittedName>
        <fullName evidence="1">Uncharacterized protein</fullName>
    </submittedName>
</protein>
<evidence type="ECO:0000313" key="2">
    <source>
        <dbReference type="Proteomes" id="UP001054252"/>
    </source>
</evidence>
<sequence length="34" mass="3971">MISSCWFYVLIPSHAWSGNQIQDIVLCLIYDLLQ</sequence>
<gene>
    <name evidence="1" type="ORF">SLEP1_g6540</name>
</gene>
<dbReference type="EMBL" id="BPVZ01000006">
    <property type="protein sequence ID" value="GKU92872.1"/>
    <property type="molecule type" value="Genomic_DNA"/>
</dbReference>
<dbReference type="AlphaFoldDB" id="A0AAV5HVJ6"/>
<comment type="caution">
    <text evidence="1">The sequence shown here is derived from an EMBL/GenBank/DDBJ whole genome shotgun (WGS) entry which is preliminary data.</text>
</comment>
<reference evidence="1 2" key="1">
    <citation type="journal article" date="2021" name="Commun. Biol.">
        <title>The genome of Shorea leprosula (Dipterocarpaceae) highlights the ecological relevance of drought in aseasonal tropical rainforests.</title>
        <authorList>
            <person name="Ng K.K.S."/>
            <person name="Kobayashi M.J."/>
            <person name="Fawcett J.A."/>
            <person name="Hatakeyama M."/>
            <person name="Paape T."/>
            <person name="Ng C.H."/>
            <person name="Ang C.C."/>
            <person name="Tnah L.H."/>
            <person name="Lee C.T."/>
            <person name="Nishiyama T."/>
            <person name="Sese J."/>
            <person name="O'Brien M.J."/>
            <person name="Copetti D."/>
            <person name="Mohd Noor M.I."/>
            <person name="Ong R.C."/>
            <person name="Putra M."/>
            <person name="Sireger I.Z."/>
            <person name="Indrioko S."/>
            <person name="Kosugi Y."/>
            <person name="Izuno A."/>
            <person name="Isagi Y."/>
            <person name="Lee S.L."/>
            <person name="Shimizu K.K."/>
        </authorList>
    </citation>
    <scope>NUCLEOTIDE SEQUENCE [LARGE SCALE GENOMIC DNA]</scope>
    <source>
        <strain evidence="1">214</strain>
    </source>
</reference>
<organism evidence="1 2">
    <name type="scientific">Rubroshorea leprosula</name>
    <dbReference type="NCBI Taxonomy" id="152421"/>
    <lineage>
        <taxon>Eukaryota</taxon>
        <taxon>Viridiplantae</taxon>
        <taxon>Streptophyta</taxon>
        <taxon>Embryophyta</taxon>
        <taxon>Tracheophyta</taxon>
        <taxon>Spermatophyta</taxon>
        <taxon>Magnoliopsida</taxon>
        <taxon>eudicotyledons</taxon>
        <taxon>Gunneridae</taxon>
        <taxon>Pentapetalae</taxon>
        <taxon>rosids</taxon>
        <taxon>malvids</taxon>
        <taxon>Malvales</taxon>
        <taxon>Dipterocarpaceae</taxon>
        <taxon>Rubroshorea</taxon>
    </lineage>
</organism>
<accession>A0AAV5HVJ6</accession>
<name>A0AAV5HVJ6_9ROSI</name>
<dbReference type="Proteomes" id="UP001054252">
    <property type="component" value="Unassembled WGS sequence"/>
</dbReference>